<dbReference type="Proteomes" id="UP001193680">
    <property type="component" value="Unassembled WGS sequence"/>
</dbReference>
<evidence type="ECO:0000259" key="1">
    <source>
        <dbReference type="Pfam" id="PF18433"/>
    </source>
</evidence>
<dbReference type="EMBL" id="JACBGI020000008">
    <property type="protein sequence ID" value="MBF6057911.1"/>
    <property type="molecule type" value="Genomic_DNA"/>
</dbReference>
<reference evidence="2 3" key="1">
    <citation type="submission" date="2020-11" db="EMBL/GenBank/DDBJ databases">
        <title>Sulfur oxidizing isolate from Hospital Hole Sinkhole.</title>
        <authorList>
            <person name="Scott K.M."/>
        </authorList>
    </citation>
    <scope>NUCLEOTIDE SEQUENCE [LARGE SCALE GENOMIC DNA]</scope>
    <source>
        <strain evidence="2 3">HH1</strain>
    </source>
</reference>
<accession>A0ABS0BVQ0</accession>
<dbReference type="Pfam" id="PF18433">
    <property type="entry name" value="DUF5610"/>
    <property type="match status" value="1"/>
</dbReference>
<protein>
    <submittedName>
        <fullName evidence="2">DUF5610 domain-containing protein</fullName>
    </submittedName>
</protein>
<evidence type="ECO:0000313" key="2">
    <source>
        <dbReference type="EMBL" id="MBF6057911.1"/>
    </source>
</evidence>
<dbReference type="InterPro" id="IPR041651">
    <property type="entry name" value="DUF5610"/>
</dbReference>
<sequence length="207" mass="22657">MDNLKGIGGAAVYKNSTGVQQNTNVEKSASDQEFSLEVNDIKIQTQASLVEHLFADPQNAKQNALKITYQSAIEKLNEQLSADLGLDPQAEPLISQKRLEEQGGMDYWSPENTAGRIVQGSTAFLGAFQNAHPELEGDALIERFVEVIGGGIEQGFAEAKGFLGDLNVYEGSIADTVEQTYQEVQKLLNEFKETHMSSAEKQETSEE</sequence>
<dbReference type="Gene3D" id="1.10.132.90">
    <property type="match status" value="1"/>
</dbReference>
<organism evidence="2 3">
    <name type="scientific">Thiomicrorhabdus heinhorstiae</name>
    <dbReference type="NCBI Taxonomy" id="2748010"/>
    <lineage>
        <taxon>Bacteria</taxon>
        <taxon>Pseudomonadati</taxon>
        <taxon>Pseudomonadota</taxon>
        <taxon>Gammaproteobacteria</taxon>
        <taxon>Thiotrichales</taxon>
        <taxon>Piscirickettsiaceae</taxon>
        <taxon>Thiomicrorhabdus</taxon>
    </lineage>
</organism>
<keyword evidence="3" id="KW-1185">Reference proteome</keyword>
<evidence type="ECO:0000313" key="3">
    <source>
        <dbReference type="Proteomes" id="UP001193680"/>
    </source>
</evidence>
<comment type="caution">
    <text evidence="2">The sequence shown here is derived from an EMBL/GenBank/DDBJ whole genome shotgun (WGS) entry which is preliminary data.</text>
</comment>
<proteinExistence type="predicted"/>
<dbReference type="RefSeq" id="WP_185978054.1">
    <property type="nucleotide sequence ID" value="NZ_JACBGI020000008.1"/>
</dbReference>
<feature type="domain" description="DUF5610" evidence="1">
    <location>
        <begin position="63"/>
        <end position="191"/>
    </location>
</feature>
<gene>
    <name evidence="2" type="ORF">H8792_006105</name>
</gene>
<name>A0ABS0BVQ0_9GAMM</name>